<protein>
    <submittedName>
        <fullName evidence="2">Uncharacterized protein</fullName>
    </submittedName>
</protein>
<feature type="compositionally biased region" description="Polar residues" evidence="1">
    <location>
        <begin position="209"/>
        <end position="226"/>
    </location>
</feature>
<dbReference type="OrthoDB" id="20872at2759"/>
<gene>
    <name evidence="2" type="ORF">BJ508DRAFT_159195</name>
</gene>
<feature type="region of interest" description="Disordered" evidence="1">
    <location>
        <begin position="189"/>
        <end position="226"/>
    </location>
</feature>
<name>A0A3N4IIQ5_ASCIM</name>
<feature type="region of interest" description="Disordered" evidence="1">
    <location>
        <begin position="93"/>
        <end position="149"/>
    </location>
</feature>
<dbReference type="EMBL" id="ML119651">
    <property type="protein sequence ID" value="RPA86023.1"/>
    <property type="molecule type" value="Genomic_DNA"/>
</dbReference>
<keyword evidence="3" id="KW-1185">Reference proteome</keyword>
<organism evidence="2 3">
    <name type="scientific">Ascobolus immersus RN42</name>
    <dbReference type="NCBI Taxonomy" id="1160509"/>
    <lineage>
        <taxon>Eukaryota</taxon>
        <taxon>Fungi</taxon>
        <taxon>Dikarya</taxon>
        <taxon>Ascomycota</taxon>
        <taxon>Pezizomycotina</taxon>
        <taxon>Pezizomycetes</taxon>
        <taxon>Pezizales</taxon>
        <taxon>Ascobolaceae</taxon>
        <taxon>Ascobolus</taxon>
    </lineage>
</organism>
<feature type="compositionally biased region" description="Acidic residues" evidence="1">
    <location>
        <begin position="124"/>
        <end position="133"/>
    </location>
</feature>
<evidence type="ECO:0000256" key="1">
    <source>
        <dbReference type="SAM" id="MobiDB-lite"/>
    </source>
</evidence>
<proteinExistence type="predicted"/>
<feature type="compositionally biased region" description="Basic and acidic residues" evidence="1">
    <location>
        <begin position="112"/>
        <end position="123"/>
    </location>
</feature>
<evidence type="ECO:0000313" key="2">
    <source>
        <dbReference type="EMBL" id="RPA86023.1"/>
    </source>
</evidence>
<sequence length="226" mass="24823">MMALNQPVTISALVNNCAGLLTKAKDMTTLEARMQTELADLHYRFRVWSGNVGALATGLASIDHRLRDDKNIADAVVFALARLSRSLSDIINPPLLEDSEDEEAEFGTNTEEVAKSETRREGSDEIASDEDSDSTLSFGTSEDEEPDILEDYDKPSTAQLLQTHPGNELLIAKARIMVDRLYKLASVLRKPASTTENTKECGVPDQPTRHQSSRQLPGPRSSYSTA</sequence>
<dbReference type="AlphaFoldDB" id="A0A3N4IIQ5"/>
<accession>A0A3N4IIQ5</accession>
<dbReference type="Proteomes" id="UP000275078">
    <property type="component" value="Unassembled WGS sequence"/>
</dbReference>
<reference evidence="2 3" key="1">
    <citation type="journal article" date="2018" name="Nat. Ecol. Evol.">
        <title>Pezizomycetes genomes reveal the molecular basis of ectomycorrhizal truffle lifestyle.</title>
        <authorList>
            <person name="Murat C."/>
            <person name="Payen T."/>
            <person name="Noel B."/>
            <person name="Kuo A."/>
            <person name="Morin E."/>
            <person name="Chen J."/>
            <person name="Kohler A."/>
            <person name="Krizsan K."/>
            <person name="Balestrini R."/>
            <person name="Da Silva C."/>
            <person name="Montanini B."/>
            <person name="Hainaut M."/>
            <person name="Levati E."/>
            <person name="Barry K.W."/>
            <person name="Belfiori B."/>
            <person name="Cichocki N."/>
            <person name="Clum A."/>
            <person name="Dockter R.B."/>
            <person name="Fauchery L."/>
            <person name="Guy J."/>
            <person name="Iotti M."/>
            <person name="Le Tacon F."/>
            <person name="Lindquist E.A."/>
            <person name="Lipzen A."/>
            <person name="Malagnac F."/>
            <person name="Mello A."/>
            <person name="Molinier V."/>
            <person name="Miyauchi S."/>
            <person name="Poulain J."/>
            <person name="Riccioni C."/>
            <person name="Rubini A."/>
            <person name="Sitrit Y."/>
            <person name="Splivallo R."/>
            <person name="Traeger S."/>
            <person name="Wang M."/>
            <person name="Zifcakova L."/>
            <person name="Wipf D."/>
            <person name="Zambonelli A."/>
            <person name="Paolocci F."/>
            <person name="Nowrousian M."/>
            <person name="Ottonello S."/>
            <person name="Baldrian P."/>
            <person name="Spatafora J.W."/>
            <person name="Henrissat B."/>
            <person name="Nagy L.G."/>
            <person name="Aury J.M."/>
            <person name="Wincker P."/>
            <person name="Grigoriev I.V."/>
            <person name="Bonfante P."/>
            <person name="Martin F.M."/>
        </authorList>
    </citation>
    <scope>NUCLEOTIDE SEQUENCE [LARGE SCALE GENOMIC DNA]</scope>
    <source>
        <strain evidence="2 3">RN42</strain>
    </source>
</reference>
<evidence type="ECO:0000313" key="3">
    <source>
        <dbReference type="Proteomes" id="UP000275078"/>
    </source>
</evidence>